<feature type="domain" description="Ig-like" evidence="8">
    <location>
        <begin position="114"/>
        <end position="208"/>
    </location>
</feature>
<proteinExistence type="predicted"/>
<dbReference type="InterPro" id="IPR013783">
    <property type="entry name" value="Ig-like_fold"/>
</dbReference>
<accession>A0ABM1KTW3</accession>
<evidence type="ECO:0000256" key="4">
    <source>
        <dbReference type="ARBA" id="ARBA00023136"/>
    </source>
</evidence>
<keyword evidence="2 7" id="KW-0812">Transmembrane</keyword>
<feature type="transmembrane region" description="Helical" evidence="7">
    <location>
        <begin position="315"/>
        <end position="339"/>
    </location>
</feature>
<protein>
    <submittedName>
        <fullName evidence="10">Cytotoxic and regulatory T-cell molecule</fullName>
    </submittedName>
</protein>
<dbReference type="SMART" id="SM00408">
    <property type="entry name" value="IGc2"/>
    <property type="match status" value="2"/>
</dbReference>
<dbReference type="Proteomes" id="UP000694871">
    <property type="component" value="Unplaced"/>
</dbReference>
<name>A0ABM1KTW3_GEKJA</name>
<dbReference type="GeneID" id="107119201"/>
<dbReference type="Pfam" id="PF08205">
    <property type="entry name" value="C2-set_2"/>
    <property type="match status" value="1"/>
</dbReference>
<evidence type="ECO:0000256" key="2">
    <source>
        <dbReference type="ARBA" id="ARBA00022692"/>
    </source>
</evidence>
<keyword evidence="5" id="KW-1015">Disulfide bond</keyword>
<dbReference type="SMART" id="SM00409">
    <property type="entry name" value="IG"/>
    <property type="match status" value="2"/>
</dbReference>
<feature type="compositionally biased region" description="Polar residues" evidence="6">
    <location>
        <begin position="251"/>
        <end position="268"/>
    </location>
</feature>
<keyword evidence="9" id="KW-1185">Reference proteome</keyword>
<organism evidence="9 10">
    <name type="scientific">Gekko japonicus</name>
    <name type="common">Schlegel's Japanese gecko</name>
    <dbReference type="NCBI Taxonomy" id="146911"/>
    <lineage>
        <taxon>Eukaryota</taxon>
        <taxon>Metazoa</taxon>
        <taxon>Chordata</taxon>
        <taxon>Craniata</taxon>
        <taxon>Vertebrata</taxon>
        <taxon>Euteleostomi</taxon>
        <taxon>Lepidosauria</taxon>
        <taxon>Squamata</taxon>
        <taxon>Bifurcata</taxon>
        <taxon>Gekkota</taxon>
        <taxon>Gekkonidae</taxon>
        <taxon>Gekkoninae</taxon>
        <taxon>Gekko</taxon>
    </lineage>
</organism>
<dbReference type="InterPro" id="IPR003599">
    <property type="entry name" value="Ig_sub"/>
</dbReference>
<evidence type="ECO:0000256" key="6">
    <source>
        <dbReference type="SAM" id="MobiDB-lite"/>
    </source>
</evidence>
<dbReference type="PROSITE" id="PS50835">
    <property type="entry name" value="IG_LIKE"/>
    <property type="match status" value="2"/>
</dbReference>
<sequence>MGTGEGQVEAFLETPIESLTVVEGQDLDLHCVVAGDNTSALQWSNPRWFVIFLDRQLGLKDKRYKLINSSKDQLSVRISNVTTDDEGPYTCYHYGATVTTKQVNVTVLAAPSKPLLEELTTRVHSGEEKIVLRCSTWGSKPPPQITWLLDNGMELFGDTQHQCEDNGKKCNTTSTLTVHTFSQKSTMTCVVRHKALGSGNLTAAVHLSHIQSTTDIIPTTSEFGTTSLKNPWHHTDNVLNVTEGNFGMQRPSPSSEADTPNSATTNGAGNVFNITQGSSKTEATPTSGKAGALNFTATNRTNLTHEGIVKKPSKLLPILVATLLSILFVAVLLFVVKLWKAHREWKRENDSSDLTLESYKARPNEDNHVQENKHDFNCLGLPSTVLALMLVNS</sequence>
<dbReference type="InterPro" id="IPR013106">
    <property type="entry name" value="Ig_V-set"/>
</dbReference>
<dbReference type="Pfam" id="PF07686">
    <property type="entry name" value="V-set"/>
    <property type="match status" value="1"/>
</dbReference>
<feature type="domain" description="Ig-like" evidence="8">
    <location>
        <begin position="9"/>
        <end position="106"/>
    </location>
</feature>
<dbReference type="PANTHER" id="PTHR47118:SF1">
    <property type="entry name" value="CYTOTOXIC AND REGULATORY T-CELL MOLECULE"/>
    <property type="match status" value="1"/>
</dbReference>
<evidence type="ECO:0000313" key="9">
    <source>
        <dbReference type="Proteomes" id="UP000694871"/>
    </source>
</evidence>
<dbReference type="Gene3D" id="2.60.40.10">
    <property type="entry name" value="Immunoglobulins"/>
    <property type="match status" value="2"/>
</dbReference>
<comment type="subcellular location">
    <subcellularLocation>
        <location evidence="1">Membrane</location>
        <topology evidence="1">Single-pass membrane protein</topology>
    </subcellularLocation>
</comment>
<dbReference type="InterPro" id="IPR013162">
    <property type="entry name" value="CD80_C2-set"/>
</dbReference>
<dbReference type="SUPFAM" id="SSF48726">
    <property type="entry name" value="Immunoglobulin"/>
    <property type="match status" value="2"/>
</dbReference>
<evidence type="ECO:0000256" key="1">
    <source>
        <dbReference type="ARBA" id="ARBA00004167"/>
    </source>
</evidence>
<dbReference type="InterPro" id="IPR053096">
    <property type="entry name" value="CRTAM"/>
</dbReference>
<evidence type="ECO:0000259" key="8">
    <source>
        <dbReference type="PROSITE" id="PS50835"/>
    </source>
</evidence>
<feature type="region of interest" description="Disordered" evidence="6">
    <location>
        <begin position="247"/>
        <end position="268"/>
    </location>
</feature>
<gene>
    <name evidence="10" type="primary">CRTAM</name>
</gene>
<evidence type="ECO:0000313" key="10">
    <source>
        <dbReference type="RefSeq" id="XP_015277150.1"/>
    </source>
</evidence>
<evidence type="ECO:0000256" key="5">
    <source>
        <dbReference type="ARBA" id="ARBA00023157"/>
    </source>
</evidence>
<evidence type="ECO:0000256" key="7">
    <source>
        <dbReference type="SAM" id="Phobius"/>
    </source>
</evidence>
<dbReference type="InterPro" id="IPR036179">
    <property type="entry name" value="Ig-like_dom_sf"/>
</dbReference>
<evidence type="ECO:0000256" key="3">
    <source>
        <dbReference type="ARBA" id="ARBA00022989"/>
    </source>
</evidence>
<dbReference type="PANTHER" id="PTHR47118">
    <property type="entry name" value="CYTOTOXIC AND REGULATORY T-CELL MOLECULE"/>
    <property type="match status" value="1"/>
</dbReference>
<dbReference type="InterPro" id="IPR007110">
    <property type="entry name" value="Ig-like_dom"/>
</dbReference>
<dbReference type="RefSeq" id="XP_015277150.1">
    <property type="nucleotide sequence ID" value="XM_015421664.1"/>
</dbReference>
<keyword evidence="3 7" id="KW-1133">Transmembrane helix</keyword>
<keyword evidence="4 7" id="KW-0472">Membrane</keyword>
<dbReference type="InterPro" id="IPR003598">
    <property type="entry name" value="Ig_sub2"/>
</dbReference>
<reference evidence="10" key="1">
    <citation type="submission" date="2025-08" db="UniProtKB">
        <authorList>
            <consortium name="RefSeq"/>
        </authorList>
    </citation>
    <scope>IDENTIFICATION</scope>
</reference>